<feature type="compositionally biased region" description="Basic and acidic residues" evidence="2">
    <location>
        <begin position="56"/>
        <end position="72"/>
    </location>
</feature>
<dbReference type="PROSITE" id="PS50048">
    <property type="entry name" value="ZN2_CY6_FUNGAL_2"/>
    <property type="match status" value="1"/>
</dbReference>
<dbReference type="eggNOG" id="ENOG502QU1D">
    <property type="taxonomic scope" value="Eukaryota"/>
</dbReference>
<feature type="compositionally biased region" description="Low complexity" evidence="2">
    <location>
        <begin position="496"/>
        <end position="509"/>
    </location>
</feature>
<evidence type="ECO:0000256" key="1">
    <source>
        <dbReference type="ARBA" id="ARBA00023242"/>
    </source>
</evidence>
<dbReference type="SUPFAM" id="SSF57701">
    <property type="entry name" value="Zn2/Cys6 DNA-binding domain"/>
    <property type="match status" value="1"/>
</dbReference>
<feature type="compositionally biased region" description="Low complexity" evidence="2">
    <location>
        <begin position="140"/>
        <end position="161"/>
    </location>
</feature>
<dbReference type="OrthoDB" id="5426798at2759"/>
<feature type="compositionally biased region" description="Low complexity" evidence="2">
    <location>
        <begin position="73"/>
        <end position="102"/>
    </location>
</feature>
<dbReference type="EMBL" id="GL385395">
    <property type="protein sequence ID" value="EJT80494.1"/>
    <property type="molecule type" value="Genomic_DNA"/>
</dbReference>
<dbReference type="InterPro" id="IPR001138">
    <property type="entry name" value="Zn2Cys6_DnaBD"/>
</dbReference>
<feature type="region of interest" description="Disordered" evidence="2">
    <location>
        <begin position="263"/>
        <end position="339"/>
    </location>
</feature>
<feature type="compositionally biased region" description="Pro residues" evidence="2">
    <location>
        <begin position="299"/>
        <end position="309"/>
    </location>
</feature>
<feature type="compositionally biased region" description="Pro residues" evidence="2">
    <location>
        <begin position="515"/>
        <end position="531"/>
    </location>
</feature>
<reference evidence="6" key="1">
    <citation type="submission" date="2010-07" db="EMBL/GenBank/DDBJ databases">
        <title>The genome sequence of Gaeumannomyces graminis var. tritici strain R3-111a-1.</title>
        <authorList>
            <consortium name="The Broad Institute Genome Sequencing Platform"/>
            <person name="Ma L.-J."/>
            <person name="Dead R."/>
            <person name="Young S."/>
            <person name="Zeng Q."/>
            <person name="Koehrsen M."/>
            <person name="Alvarado L."/>
            <person name="Berlin A."/>
            <person name="Chapman S.B."/>
            <person name="Chen Z."/>
            <person name="Freedman E."/>
            <person name="Gellesch M."/>
            <person name="Goldberg J."/>
            <person name="Griggs A."/>
            <person name="Gujja S."/>
            <person name="Heilman E.R."/>
            <person name="Heiman D."/>
            <person name="Hepburn T."/>
            <person name="Howarth C."/>
            <person name="Jen D."/>
            <person name="Larson L."/>
            <person name="Mehta T."/>
            <person name="Neiman D."/>
            <person name="Pearson M."/>
            <person name="Roberts A."/>
            <person name="Saif S."/>
            <person name="Shea T."/>
            <person name="Shenoy N."/>
            <person name="Sisk P."/>
            <person name="Stolte C."/>
            <person name="Sykes S."/>
            <person name="Walk T."/>
            <person name="White J."/>
            <person name="Yandava C."/>
            <person name="Haas B."/>
            <person name="Nusbaum C."/>
            <person name="Birren B."/>
        </authorList>
    </citation>
    <scope>NUCLEOTIDE SEQUENCE [LARGE SCALE GENOMIC DNA]</scope>
    <source>
        <strain evidence="6">R3-111a-1</strain>
    </source>
</reference>
<dbReference type="EnsemblFungi" id="EJT80494">
    <property type="protein sequence ID" value="EJT80494"/>
    <property type="gene ID" value="GGTG_00491"/>
</dbReference>
<dbReference type="VEuPathDB" id="FungiDB:GGTG_00491"/>
<dbReference type="Pfam" id="PF00172">
    <property type="entry name" value="Zn_clus"/>
    <property type="match status" value="1"/>
</dbReference>
<feature type="compositionally biased region" description="Polar residues" evidence="2">
    <location>
        <begin position="451"/>
        <end position="460"/>
    </location>
</feature>
<evidence type="ECO:0000256" key="2">
    <source>
        <dbReference type="SAM" id="MobiDB-lite"/>
    </source>
</evidence>
<reference evidence="4" key="2">
    <citation type="submission" date="2010-07" db="EMBL/GenBank/DDBJ databases">
        <authorList>
            <consortium name="The Broad Institute Genome Sequencing Platform"/>
            <consortium name="Broad Institute Genome Sequencing Center for Infectious Disease"/>
            <person name="Ma L.-J."/>
            <person name="Dead R."/>
            <person name="Young S."/>
            <person name="Zeng Q."/>
            <person name="Koehrsen M."/>
            <person name="Alvarado L."/>
            <person name="Berlin A."/>
            <person name="Chapman S.B."/>
            <person name="Chen Z."/>
            <person name="Freedman E."/>
            <person name="Gellesch M."/>
            <person name="Goldberg J."/>
            <person name="Griggs A."/>
            <person name="Gujja S."/>
            <person name="Heilman E.R."/>
            <person name="Heiman D."/>
            <person name="Hepburn T."/>
            <person name="Howarth C."/>
            <person name="Jen D."/>
            <person name="Larson L."/>
            <person name="Mehta T."/>
            <person name="Neiman D."/>
            <person name="Pearson M."/>
            <person name="Roberts A."/>
            <person name="Saif S."/>
            <person name="Shea T."/>
            <person name="Shenoy N."/>
            <person name="Sisk P."/>
            <person name="Stolte C."/>
            <person name="Sykes S."/>
            <person name="Walk T."/>
            <person name="White J."/>
            <person name="Yandava C."/>
            <person name="Haas B."/>
            <person name="Nusbaum C."/>
            <person name="Birren B."/>
        </authorList>
    </citation>
    <scope>NUCLEOTIDE SEQUENCE</scope>
    <source>
        <strain evidence="4">R3-111a-1</strain>
    </source>
</reference>
<evidence type="ECO:0000313" key="5">
    <source>
        <dbReference type="EnsemblFungi" id="EJT80494"/>
    </source>
</evidence>
<name>J3NGV3_GAET3</name>
<protein>
    <recommendedName>
        <fullName evidence="3">Zn(2)-C6 fungal-type domain-containing protein</fullName>
    </recommendedName>
</protein>
<reference evidence="5" key="4">
    <citation type="journal article" date="2015" name="G3 (Bethesda)">
        <title>Genome sequences of three phytopathogenic species of the Magnaporthaceae family of fungi.</title>
        <authorList>
            <person name="Okagaki L.H."/>
            <person name="Nunes C.C."/>
            <person name="Sailsbery J."/>
            <person name="Clay B."/>
            <person name="Brown D."/>
            <person name="John T."/>
            <person name="Oh Y."/>
            <person name="Young N."/>
            <person name="Fitzgerald M."/>
            <person name="Haas B.J."/>
            <person name="Zeng Q."/>
            <person name="Young S."/>
            <person name="Adiconis X."/>
            <person name="Fan L."/>
            <person name="Levin J.Z."/>
            <person name="Mitchell T.K."/>
            <person name="Okubara P.A."/>
            <person name="Farman M.L."/>
            <person name="Kohn L.M."/>
            <person name="Birren B."/>
            <person name="Ma L.-J."/>
            <person name="Dean R.A."/>
        </authorList>
    </citation>
    <scope>NUCLEOTIDE SEQUENCE</scope>
    <source>
        <strain evidence="5">R3-111a-1</strain>
    </source>
</reference>
<dbReference type="SMART" id="SM00066">
    <property type="entry name" value="GAL4"/>
    <property type="match status" value="1"/>
</dbReference>
<reference evidence="5" key="5">
    <citation type="submission" date="2018-04" db="UniProtKB">
        <authorList>
            <consortium name="EnsemblFungi"/>
        </authorList>
    </citation>
    <scope>IDENTIFICATION</scope>
    <source>
        <strain evidence="5">R3-111a-1</strain>
    </source>
</reference>
<feature type="region of interest" description="Disordered" evidence="2">
    <location>
        <begin position="1"/>
        <end position="244"/>
    </location>
</feature>
<feature type="compositionally biased region" description="Basic residues" evidence="2">
    <location>
        <begin position="607"/>
        <end position="624"/>
    </location>
</feature>
<feature type="compositionally biased region" description="Low complexity" evidence="2">
    <location>
        <begin position="310"/>
        <end position="328"/>
    </location>
</feature>
<organism evidence="4">
    <name type="scientific">Gaeumannomyces tritici (strain R3-111a-1)</name>
    <name type="common">Wheat and barley take-all root rot fungus</name>
    <name type="synonym">Gaeumannomyces graminis var. tritici</name>
    <dbReference type="NCBI Taxonomy" id="644352"/>
    <lineage>
        <taxon>Eukaryota</taxon>
        <taxon>Fungi</taxon>
        <taxon>Dikarya</taxon>
        <taxon>Ascomycota</taxon>
        <taxon>Pezizomycotina</taxon>
        <taxon>Sordariomycetes</taxon>
        <taxon>Sordariomycetidae</taxon>
        <taxon>Magnaporthales</taxon>
        <taxon>Magnaporthaceae</taxon>
        <taxon>Gaeumannomyces</taxon>
    </lineage>
</organism>
<gene>
    <name evidence="5" type="primary">20340949</name>
    <name evidence="4" type="ORF">GGTG_00491</name>
</gene>
<feature type="region of interest" description="Disordered" evidence="2">
    <location>
        <begin position="433"/>
        <end position="677"/>
    </location>
</feature>
<dbReference type="Gene3D" id="4.10.240.10">
    <property type="entry name" value="Zn(2)-C6 fungal-type DNA-binding domain"/>
    <property type="match status" value="1"/>
</dbReference>
<reference evidence="4" key="3">
    <citation type="submission" date="2010-09" db="EMBL/GenBank/DDBJ databases">
        <title>Annotation of Gaeumannomyces graminis var. tritici R3-111a-1.</title>
        <authorList>
            <consortium name="The Broad Institute Genome Sequencing Platform"/>
            <person name="Ma L.-J."/>
            <person name="Dead R."/>
            <person name="Young S.K."/>
            <person name="Zeng Q."/>
            <person name="Gargeya S."/>
            <person name="Fitzgerald M."/>
            <person name="Haas B."/>
            <person name="Abouelleil A."/>
            <person name="Alvarado L."/>
            <person name="Arachchi H.M."/>
            <person name="Berlin A."/>
            <person name="Brown A."/>
            <person name="Chapman S.B."/>
            <person name="Chen Z."/>
            <person name="Dunbar C."/>
            <person name="Freedman E."/>
            <person name="Gearin G."/>
            <person name="Gellesch M."/>
            <person name="Goldberg J."/>
            <person name="Griggs A."/>
            <person name="Gujja S."/>
            <person name="Heiman D."/>
            <person name="Howarth C."/>
            <person name="Larson L."/>
            <person name="Lui A."/>
            <person name="MacDonald P.J.P."/>
            <person name="Mehta T."/>
            <person name="Montmayeur A."/>
            <person name="Murphy C."/>
            <person name="Neiman D."/>
            <person name="Pearson M."/>
            <person name="Priest M."/>
            <person name="Roberts A."/>
            <person name="Saif S."/>
            <person name="Shea T."/>
            <person name="Shenoy N."/>
            <person name="Sisk P."/>
            <person name="Stolte C."/>
            <person name="Sykes S."/>
            <person name="Yandava C."/>
            <person name="Wortman J."/>
            <person name="Nusbaum C."/>
            <person name="Birren B."/>
        </authorList>
    </citation>
    <scope>NUCLEOTIDE SEQUENCE</scope>
    <source>
        <strain evidence="4">R3-111a-1</strain>
    </source>
</reference>
<feature type="compositionally biased region" description="Low complexity" evidence="2">
    <location>
        <begin position="631"/>
        <end position="647"/>
    </location>
</feature>
<dbReference type="GeneID" id="20340949"/>
<accession>J3NGV3</accession>
<sequence>MGILTCLDSRPRLAFPGTPPELVSPSSSTYSSRPSEAALPSPPPMSSYEQPTAELLRGKSPEDSRQSPREQQQRQQQQQQQLPQPPQQQQQPQQQERQVLPPLSSILTLTQDGRPLHSPVSEGRRAYSATASPLDRPHTSSASSSSYFPSSAATAAAAAAAPLPRLRAGPFEPRLDERPSLFQPLSRDPFPRPPLSPQSRDGEPTHQQQQQQYRPSSAADRGSDYGPPPPLPALHQRGEYSPHSGRAQLERYPAPLTGVKREADQMSGHHHHHHHYQQQQHTQQLQRAPSIHHHHHHAAPPPPPPPTPPAGAMVVVVASSSSSSSSSSEGGMPSKDGLGPKIWTGTHFLPRFVRAAEVPGEGTCYFYDDGSHCKAVIDGEQVNAHWGVTKAGKPRKRLAIACITCREKKIKCDPDYPRCVQCEKFGRMDESRRLGGSMVRPPPVMDGPRPGSNSSASVSPRTVLRPASPDMMNPTPAKRPRLGGFGDHGYSHHSHQQQQPQAPPSYSHYTHAPQQHPPSPYSHHPYPPPPQQQQQQHQAERRRSPVMLPLPLPVPQLQRDPRDGGGAKPDWHHRQHQQRHDLPRIHDDPRRGWQTDSYVHDPQPRIQHPHQHQHQHTYHHRHSHHDNIPRSPASHELPPLSASAAPARDGRQGLDAPVVGGGGGVDGQAQRPHRHSH</sequence>
<feature type="compositionally biased region" description="Low complexity" evidence="2">
    <location>
        <begin position="24"/>
        <end position="35"/>
    </location>
</feature>
<evidence type="ECO:0000259" key="3">
    <source>
        <dbReference type="PROSITE" id="PS50048"/>
    </source>
</evidence>
<dbReference type="GO" id="GO:0008270">
    <property type="term" value="F:zinc ion binding"/>
    <property type="evidence" value="ECO:0007669"/>
    <property type="project" value="InterPro"/>
</dbReference>
<dbReference type="RefSeq" id="XP_009216502.1">
    <property type="nucleotide sequence ID" value="XM_009218238.1"/>
</dbReference>
<proteinExistence type="predicted"/>
<dbReference type="HOGENOM" id="CLU_483176_0_0_1"/>
<dbReference type="AlphaFoldDB" id="J3NGV3"/>
<dbReference type="STRING" id="644352.J3NGV3"/>
<dbReference type="Proteomes" id="UP000006039">
    <property type="component" value="Unassembled WGS sequence"/>
</dbReference>
<keyword evidence="6" id="KW-1185">Reference proteome</keyword>
<keyword evidence="1" id="KW-0539">Nucleus</keyword>
<evidence type="ECO:0000313" key="4">
    <source>
        <dbReference type="EMBL" id="EJT80494.1"/>
    </source>
</evidence>
<dbReference type="GO" id="GO:0000981">
    <property type="term" value="F:DNA-binding transcription factor activity, RNA polymerase II-specific"/>
    <property type="evidence" value="ECO:0007669"/>
    <property type="project" value="InterPro"/>
</dbReference>
<dbReference type="CDD" id="cd00067">
    <property type="entry name" value="GAL4"/>
    <property type="match status" value="1"/>
</dbReference>
<feature type="compositionally biased region" description="Low complexity" evidence="2">
    <location>
        <begin position="277"/>
        <end position="289"/>
    </location>
</feature>
<dbReference type="InterPro" id="IPR036864">
    <property type="entry name" value="Zn2-C6_fun-type_DNA-bd_sf"/>
</dbReference>
<feature type="compositionally biased region" description="Basic and acidic residues" evidence="2">
    <location>
        <begin position="559"/>
        <end position="603"/>
    </location>
</feature>
<feature type="domain" description="Zn(2)-C6 fungal-type" evidence="3">
    <location>
        <begin position="401"/>
        <end position="426"/>
    </location>
</feature>
<evidence type="ECO:0000313" key="6">
    <source>
        <dbReference type="Proteomes" id="UP000006039"/>
    </source>
</evidence>